<dbReference type="Proteomes" id="UP000828941">
    <property type="component" value="Chromosome 13"/>
</dbReference>
<proteinExistence type="predicted"/>
<reference evidence="1 2" key="1">
    <citation type="journal article" date="2022" name="DNA Res.">
        <title>Chromosomal-level genome assembly of the orchid tree Bauhinia variegata (Leguminosae; Cercidoideae) supports the allotetraploid origin hypothesis of Bauhinia.</title>
        <authorList>
            <person name="Zhong Y."/>
            <person name="Chen Y."/>
            <person name="Zheng D."/>
            <person name="Pang J."/>
            <person name="Liu Y."/>
            <person name="Luo S."/>
            <person name="Meng S."/>
            <person name="Qian L."/>
            <person name="Wei D."/>
            <person name="Dai S."/>
            <person name="Zhou R."/>
        </authorList>
    </citation>
    <scope>NUCLEOTIDE SEQUENCE [LARGE SCALE GENOMIC DNA]</scope>
    <source>
        <strain evidence="1">BV-YZ2020</strain>
    </source>
</reference>
<evidence type="ECO:0000313" key="1">
    <source>
        <dbReference type="EMBL" id="KAI4298931.1"/>
    </source>
</evidence>
<dbReference type="EMBL" id="CM039438">
    <property type="protein sequence ID" value="KAI4298931.1"/>
    <property type="molecule type" value="Genomic_DNA"/>
</dbReference>
<organism evidence="1 2">
    <name type="scientific">Bauhinia variegata</name>
    <name type="common">Purple orchid tree</name>
    <name type="synonym">Phanera variegata</name>
    <dbReference type="NCBI Taxonomy" id="167791"/>
    <lineage>
        <taxon>Eukaryota</taxon>
        <taxon>Viridiplantae</taxon>
        <taxon>Streptophyta</taxon>
        <taxon>Embryophyta</taxon>
        <taxon>Tracheophyta</taxon>
        <taxon>Spermatophyta</taxon>
        <taxon>Magnoliopsida</taxon>
        <taxon>eudicotyledons</taxon>
        <taxon>Gunneridae</taxon>
        <taxon>Pentapetalae</taxon>
        <taxon>rosids</taxon>
        <taxon>fabids</taxon>
        <taxon>Fabales</taxon>
        <taxon>Fabaceae</taxon>
        <taxon>Cercidoideae</taxon>
        <taxon>Cercideae</taxon>
        <taxon>Bauhiniinae</taxon>
        <taxon>Bauhinia</taxon>
    </lineage>
</organism>
<name>A0ACB9KNQ7_BAUVA</name>
<protein>
    <submittedName>
        <fullName evidence="1">Uncharacterized protein</fullName>
    </submittedName>
</protein>
<gene>
    <name evidence="1" type="ORF">L6164_032437</name>
</gene>
<accession>A0ACB9KNQ7</accession>
<sequence length="730" mass="80481">MGCICSKGTSSNQYVAENHVRDKDLRANRSSRHSGPSRGERIAVEADDNGNDATARLISDPSRDGHAGSTPNSPDEREKNVEITGVSSKPQVEMNSNMGIGVGGQGQPRLSRIYGGERGAQVLAGWPSWLTAVAGEAISGWIPRRADSFEKLEKIGQGTYSSVYRARDLESNKIVALKKVRFANMDPESVRFMAREIIVLRRLDHPNVMELEGMITSRVSGSLYLIFEYMEHDLAGLAAISGSKFTETQIKCYMQQLLRGLEHCHSHGVLHRDIKGSNLLVSNNGNLKIGDFGLATFFQSSQNQRQPLTSRVVTLWYRPLELLLGATDYGVAVDLWSSGCILAELFAGKPIMPGRTEVEQLHKIFKLCGSPSEEYWRKSKLPHATIFKPYHPYKRVVSETFNDFPSSALSLLESLLAVEPEDRGTASLALQSEFFTTKPLPCDPSSLPKYPPSKEFDAKLREDEARRRRAAGGKGHQQELVRRATRESKAVPAPGANAELQISIEKRKLQPNSVSEKFITEEDGGAGFPIEPARSGPLNVFSHSGQSMHPTAYGSSRNMAEEEALAVPGHILSSRNTAELRKQGSFSHVGAGHATKLSRFSNSVAVRGGGSRFDIGRDSSGSSNLLEDRFRTRYSHLADESNHLLDRSSYKECHPTVKEPTMGSLPKNGPIHYSGPLLPSGGNLEEMLKEHERQIQHAVRKARIENVKTKETDSENGQTESLLHHGRNNN</sequence>
<comment type="caution">
    <text evidence="1">The sequence shown here is derived from an EMBL/GenBank/DDBJ whole genome shotgun (WGS) entry which is preliminary data.</text>
</comment>
<keyword evidence="2" id="KW-1185">Reference proteome</keyword>
<evidence type="ECO:0000313" key="2">
    <source>
        <dbReference type="Proteomes" id="UP000828941"/>
    </source>
</evidence>